<evidence type="ECO:0000256" key="1">
    <source>
        <dbReference type="ARBA" id="ARBA00008572"/>
    </source>
</evidence>
<keyword evidence="3" id="KW-0472">Membrane</keyword>
<feature type="domain" description="Cationic amino acid transporter C-terminal" evidence="4">
    <location>
        <begin position="105"/>
        <end position="155"/>
    </location>
</feature>
<dbReference type="AlphaFoldDB" id="A0A150GZY9"/>
<evidence type="ECO:0000256" key="2">
    <source>
        <dbReference type="SAM" id="MobiDB-lite"/>
    </source>
</evidence>
<keyword evidence="3" id="KW-0812">Transmembrane</keyword>
<dbReference type="InterPro" id="IPR029485">
    <property type="entry name" value="CAT_C"/>
</dbReference>
<dbReference type="GO" id="GO:0005886">
    <property type="term" value="C:plasma membrane"/>
    <property type="evidence" value="ECO:0007669"/>
    <property type="project" value="TreeGrafter"/>
</dbReference>
<accession>A0A150GZY9</accession>
<dbReference type="Pfam" id="PF13906">
    <property type="entry name" value="AA_permease_C"/>
    <property type="match status" value="1"/>
</dbReference>
<feature type="region of interest" description="Disordered" evidence="2">
    <location>
        <begin position="177"/>
        <end position="228"/>
    </location>
</feature>
<reference evidence="6" key="1">
    <citation type="journal article" date="2016" name="Nat. Commun.">
        <title>The Gonium pectorale genome demonstrates co-option of cell cycle regulation during the evolution of multicellularity.</title>
        <authorList>
            <person name="Hanschen E.R."/>
            <person name="Marriage T.N."/>
            <person name="Ferris P.J."/>
            <person name="Hamaji T."/>
            <person name="Toyoda A."/>
            <person name="Fujiyama A."/>
            <person name="Neme R."/>
            <person name="Noguchi H."/>
            <person name="Minakuchi Y."/>
            <person name="Suzuki M."/>
            <person name="Kawai-Toyooka H."/>
            <person name="Smith D.R."/>
            <person name="Sparks H."/>
            <person name="Anderson J."/>
            <person name="Bakaric R."/>
            <person name="Luria V."/>
            <person name="Karger A."/>
            <person name="Kirschner M.W."/>
            <person name="Durand P.M."/>
            <person name="Michod R.E."/>
            <person name="Nozaki H."/>
            <person name="Olson B.J."/>
        </authorList>
    </citation>
    <scope>NUCLEOTIDE SEQUENCE [LARGE SCALE GENOMIC DNA]</scope>
    <source>
        <strain evidence="6">NIES-2863</strain>
    </source>
</reference>
<evidence type="ECO:0000313" key="5">
    <source>
        <dbReference type="EMBL" id="KXZ55292.1"/>
    </source>
</evidence>
<dbReference type="EMBL" id="LSYV01000004">
    <property type="protein sequence ID" value="KXZ55292.1"/>
    <property type="molecule type" value="Genomic_DNA"/>
</dbReference>
<feature type="transmembrane region" description="Helical" evidence="3">
    <location>
        <begin position="112"/>
        <end position="130"/>
    </location>
</feature>
<evidence type="ECO:0000256" key="3">
    <source>
        <dbReference type="SAM" id="Phobius"/>
    </source>
</evidence>
<proteinExistence type="inferred from homology"/>
<dbReference type="GO" id="GO:0015171">
    <property type="term" value="F:amino acid transmembrane transporter activity"/>
    <property type="evidence" value="ECO:0007669"/>
    <property type="project" value="TreeGrafter"/>
</dbReference>
<dbReference type="STRING" id="33097.A0A150GZY9"/>
<evidence type="ECO:0000313" key="6">
    <source>
        <dbReference type="Proteomes" id="UP000075714"/>
    </source>
</evidence>
<gene>
    <name evidence="5" type="ORF">GPECTOR_3g428</name>
</gene>
<feature type="compositionally biased region" description="Gly residues" evidence="2">
    <location>
        <begin position="275"/>
        <end position="293"/>
    </location>
</feature>
<feature type="transmembrane region" description="Helical" evidence="3">
    <location>
        <begin position="76"/>
        <end position="100"/>
    </location>
</feature>
<keyword evidence="3" id="KW-1133">Transmembrane helix</keyword>
<dbReference type="OrthoDB" id="512288at2759"/>
<keyword evidence="6" id="KW-1185">Reference proteome</keyword>
<comment type="similarity">
    <text evidence="1">Belongs to the amino acid-polyamine-organocation (APC) superfamily. Cationic amino acid transporter (CAT) (TC 2.A.3.3) family.</text>
</comment>
<name>A0A150GZY9_GONPE</name>
<evidence type="ECO:0000259" key="4">
    <source>
        <dbReference type="Pfam" id="PF13906"/>
    </source>
</evidence>
<organism evidence="5 6">
    <name type="scientific">Gonium pectorale</name>
    <name type="common">Green alga</name>
    <dbReference type="NCBI Taxonomy" id="33097"/>
    <lineage>
        <taxon>Eukaryota</taxon>
        <taxon>Viridiplantae</taxon>
        <taxon>Chlorophyta</taxon>
        <taxon>core chlorophytes</taxon>
        <taxon>Chlorophyceae</taxon>
        <taxon>CS clade</taxon>
        <taxon>Chlamydomonadales</taxon>
        <taxon>Volvocaceae</taxon>
        <taxon>Gonium</taxon>
    </lineage>
</organism>
<feature type="transmembrane region" description="Helical" evidence="3">
    <location>
        <begin position="20"/>
        <end position="40"/>
    </location>
</feature>
<protein>
    <recommendedName>
        <fullName evidence="4">Cationic amino acid transporter C-terminal domain-containing protein</fullName>
    </recommendedName>
</protein>
<feature type="compositionally biased region" description="Polar residues" evidence="2">
    <location>
        <begin position="186"/>
        <end position="195"/>
    </location>
</feature>
<dbReference type="PANTHER" id="PTHR43243:SF41">
    <property type="entry name" value="CATIONIC AMINO ACID TRANSPORTER 7, CHLOROPLASTIC"/>
    <property type="match status" value="1"/>
</dbReference>
<dbReference type="PANTHER" id="PTHR43243">
    <property type="entry name" value="INNER MEMBRANE TRANSPORTER YGJI-RELATED"/>
    <property type="match status" value="1"/>
</dbReference>
<comment type="caution">
    <text evidence="5">The sequence shown here is derived from an EMBL/GenBank/DDBJ whole genome shotgun (WGS) entry which is preliminary data.</text>
</comment>
<feature type="region of interest" description="Disordered" evidence="2">
    <location>
        <begin position="245"/>
        <end position="293"/>
    </location>
</feature>
<sequence>MFTAGFLALFIDIELLAELVSIGTLVVFCSVCAGVLFRRYHVHGSGQPMRPVLSRLGGVVLAAIGFSVSFTEHAPLYVPAIFLVIWLGITCSFLMLPVVYIPQVFRCPASPFLPSLGMLATLHLIGSLGWPAYVRWIVWFTLGTVVYLSYGMHKSQAGEGLGPRTPDGRTCRAGSLEQTLMGPAGSPTTTASTDVSAHGAPPGDVLPSLAGPPTHRHNGSFSGGPGVHASEVELAETGRAGRLSTGEQACEGGHCPPGGDRAGLLAPGSQRSDGLGHGSGPGRGGGRGNGGRF</sequence>
<dbReference type="Proteomes" id="UP000075714">
    <property type="component" value="Unassembled WGS sequence"/>
</dbReference>
<feature type="transmembrane region" description="Helical" evidence="3">
    <location>
        <begin position="52"/>
        <end position="70"/>
    </location>
</feature>